<dbReference type="Pfam" id="PF00702">
    <property type="entry name" value="Hydrolase"/>
    <property type="match status" value="1"/>
</dbReference>
<evidence type="ECO:0000256" key="4">
    <source>
        <dbReference type="ARBA" id="ARBA00022989"/>
    </source>
</evidence>
<dbReference type="PROSITE" id="PS01229">
    <property type="entry name" value="COF_2"/>
    <property type="match status" value="1"/>
</dbReference>
<dbReference type="InterPro" id="IPR001757">
    <property type="entry name" value="P_typ_ATPase"/>
</dbReference>
<proteinExistence type="inferred from homology"/>
<keyword evidence="3 6" id="KW-0812">Transmembrane</keyword>
<organism evidence="7 8">
    <name type="scientific">Stephanodiscus triporus</name>
    <dbReference type="NCBI Taxonomy" id="2934178"/>
    <lineage>
        <taxon>Eukaryota</taxon>
        <taxon>Sar</taxon>
        <taxon>Stramenopiles</taxon>
        <taxon>Ochrophyta</taxon>
        <taxon>Bacillariophyta</taxon>
        <taxon>Coscinodiscophyceae</taxon>
        <taxon>Thalassiosirophycidae</taxon>
        <taxon>Stephanodiscales</taxon>
        <taxon>Stephanodiscaceae</taxon>
        <taxon>Stephanodiscus</taxon>
    </lineage>
</organism>
<dbReference type="PRINTS" id="PR00119">
    <property type="entry name" value="CATATPASE"/>
</dbReference>
<dbReference type="SUPFAM" id="SSF56784">
    <property type="entry name" value="HAD-like"/>
    <property type="match status" value="1"/>
</dbReference>
<dbReference type="PANTHER" id="PTHR48085">
    <property type="entry name" value="CADMIUM/ZINC-TRANSPORTING ATPASE HMA2-RELATED"/>
    <property type="match status" value="1"/>
</dbReference>
<accession>A0ABD3MJ17</accession>
<keyword evidence="4 6" id="KW-1133">Transmembrane helix</keyword>
<protein>
    <submittedName>
        <fullName evidence="7">Uncharacterized protein</fullName>
    </submittedName>
</protein>
<dbReference type="PANTHER" id="PTHR48085:SF5">
    <property type="entry name" value="CADMIUM_ZINC-TRANSPORTING ATPASE HMA4-RELATED"/>
    <property type="match status" value="1"/>
</dbReference>
<evidence type="ECO:0000256" key="2">
    <source>
        <dbReference type="ARBA" id="ARBA00006024"/>
    </source>
</evidence>
<feature type="transmembrane region" description="Helical" evidence="6">
    <location>
        <begin position="192"/>
        <end position="211"/>
    </location>
</feature>
<comment type="subcellular location">
    <subcellularLocation>
        <location evidence="1">Membrane</location>
    </subcellularLocation>
</comment>
<evidence type="ECO:0000313" key="7">
    <source>
        <dbReference type="EMBL" id="KAL3763617.1"/>
    </source>
</evidence>
<dbReference type="InterPro" id="IPR051014">
    <property type="entry name" value="Cation_Transport_ATPase_IB"/>
</dbReference>
<dbReference type="Gene3D" id="3.40.1110.10">
    <property type="entry name" value="Calcium-transporting ATPase, cytoplasmic domain N"/>
    <property type="match status" value="1"/>
</dbReference>
<dbReference type="InterPro" id="IPR023214">
    <property type="entry name" value="HAD_sf"/>
</dbReference>
<dbReference type="Proteomes" id="UP001530315">
    <property type="component" value="Unassembled WGS sequence"/>
</dbReference>
<dbReference type="NCBIfam" id="TIGR01494">
    <property type="entry name" value="ATPase_P-type"/>
    <property type="match status" value="1"/>
</dbReference>
<reference evidence="7 8" key="1">
    <citation type="submission" date="2024-10" db="EMBL/GenBank/DDBJ databases">
        <title>Updated reference genomes for cyclostephanoid diatoms.</title>
        <authorList>
            <person name="Roberts W.R."/>
            <person name="Alverson A.J."/>
        </authorList>
    </citation>
    <scope>NUCLEOTIDE SEQUENCE [LARGE SCALE GENOMIC DNA]</scope>
    <source>
        <strain evidence="7 8">AJA276-08</strain>
    </source>
</reference>
<comment type="similarity">
    <text evidence="2">Belongs to the cation transport ATPase (P-type) (TC 3.A.3) family. Type IB subfamily.</text>
</comment>
<name>A0ABD3MJ17_9STRA</name>
<dbReference type="Gene3D" id="3.40.50.1000">
    <property type="entry name" value="HAD superfamily/HAD-like"/>
    <property type="match status" value="1"/>
</dbReference>
<evidence type="ECO:0000256" key="1">
    <source>
        <dbReference type="ARBA" id="ARBA00004370"/>
    </source>
</evidence>
<gene>
    <name evidence="7" type="ORF">ACHAW5_003915</name>
</gene>
<evidence type="ECO:0000313" key="8">
    <source>
        <dbReference type="Proteomes" id="UP001530315"/>
    </source>
</evidence>
<evidence type="ECO:0000256" key="5">
    <source>
        <dbReference type="ARBA" id="ARBA00023136"/>
    </source>
</evidence>
<evidence type="ECO:0000256" key="6">
    <source>
        <dbReference type="SAM" id="Phobius"/>
    </source>
</evidence>
<dbReference type="EMBL" id="JALLAZ020001797">
    <property type="protein sequence ID" value="KAL3763617.1"/>
    <property type="molecule type" value="Genomic_DNA"/>
</dbReference>
<dbReference type="InterPro" id="IPR023299">
    <property type="entry name" value="ATPase_P-typ_cyto_dom_N"/>
</dbReference>
<keyword evidence="5 6" id="KW-0472">Membrane</keyword>
<sequence>MTDDWAQSGGTIGFISIEGEGIVGAYCVADKIRDEAEEVVSSLKAMGIDITMITGDQRRAAVAIGSQLGLDEHDIRSDMLPEDKLAEIRTKVQENAISKKWWTTKKAVMMVGDGVNDAPALALADVSVAMGQGAALAMDTADATLMDSDLKKLLYIVRMGKKVSRTIIENIAFSLITKVIVMGFTVAGRVSLWLAIASDVGAMLIVTMNGMKLLPSSREAKNITRLSEAS</sequence>
<dbReference type="GO" id="GO:0016020">
    <property type="term" value="C:membrane"/>
    <property type="evidence" value="ECO:0007669"/>
    <property type="project" value="UniProtKB-SubCell"/>
</dbReference>
<dbReference type="InterPro" id="IPR036412">
    <property type="entry name" value="HAD-like_sf"/>
</dbReference>
<comment type="caution">
    <text evidence="7">The sequence shown here is derived from an EMBL/GenBank/DDBJ whole genome shotgun (WGS) entry which is preliminary data.</text>
</comment>
<keyword evidence="8" id="KW-1185">Reference proteome</keyword>
<dbReference type="AlphaFoldDB" id="A0ABD3MJ17"/>
<evidence type="ECO:0000256" key="3">
    <source>
        <dbReference type="ARBA" id="ARBA00022692"/>
    </source>
</evidence>
<feature type="transmembrane region" description="Helical" evidence="6">
    <location>
        <begin position="167"/>
        <end position="186"/>
    </location>
</feature>